<accession>A0ABW4VWJ3</accession>
<dbReference type="Proteomes" id="UP001597383">
    <property type="component" value="Unassembled WGS sequence"/>
</dbReference>
<feature type="domain" description="RNA polymerase sigma-70 region 2" evidence="7">
    <location>
        <begin position="28"/>
        <end position="93"/>
    </location>
</feature>
<dbReference type="SUPFAM" id="SSF88659">
    <property type="entry name" value="Sigma3 and sigma4 domains of RNA polymerase sigma factors"/>
    <property type="match status" value="1"/>
</dbReference>
<comment type="caution">
    <text evidence="9">The sequence shown here is derived from an EMBL/GenBank/DDBJ whole genome shotgun (WGS) entry which is preliminary data.</text>
</comment>
<organism evidence="9 10">
    <name type="scientific">Ornithinibacillus salinisoli</name>
    <dbReference type="NCBI Taxonomy" id="1848459"/>
    <lineage>
        <taxon>Bacteria</taxon>
        <taxon>Bacillati</taxon>
        <taxon>Bacillota</taxon>
        <taxon>Bacilli</taxon>
        <taxon>Bacillales</taxon>
        <taxon>Bacillaceae</taxon>
        <taxon>Ornithinibacillus</taxon>
    </lineage>
</organism>
<dbReference type="SUPFAM" id="SSF88946">
    <property type="entry name" value="Sigma2 domain of RNA polymerase sigma factors"/>
    <property type="match status" value="1"/>
</dbReference>
<name>A0ABW4VWJ3_9BACI</name>
<evidence type="ECO:0000313" key="10">
    <source>
        <dbReference type="Proteomes" id="UP001597383"/>
    </source>
</evidence>
<dbReference type="InterPro" id="IPR013249">
    <property type="entry name" value="RNA_pol_sigma70_r4_t2"/>
</dbReference>
<keyword evidence="10" id="KW-1185">Reference proteome</keyword>
<dbReference type="InterPro" id="IPR014284">
    <property type="entry name" value="RNA_pol_sigma-70_dom"/>
</dbReference>
<dbReference type="PANTHER" id="PTHR43133">
    <property type="entry name" value="RNA POLYMERASE ECF-TYPE SIGMA FACTO"/>
    <property type="match status" value="1"/>
</dbReference>
<evidence type="ECO:0000313" key="9">
    <source>
        <dbReference type="EMBL" id="MFD2043544.1"/>
    </source>
</evidence>
<dbReference type="Gene3D" id="1.10.10.10">
    <property type="entry name" value="Winged helix-like DNA-binding domain superfamily/Winged helix DNA-binding domain"/>
    <property type="match status" value="1"/>
</dbReference>
<evidence type="ECO:0000256" key="3">
    <source>
        <dbReference type="ARBA" id="ARBA00023082"/>
    </source>
</evidence>
<proteinExistence type="inferred from homology"/>
<feature type="domain" description="RNA polymerase sigma factor 70 region 4 type 2" evidence="8">
    <location>
        <begin position="155"/>
        <end position="206"/>
    </location>
</feature>
<evidence type="ECO:0000259" key="8">
    <source>
        <dbReference type="Pfam" id="PF08281"/>
    </source>
</evidence>
<keyword evidence="5 6" id="KW-0804">Transcription</keyword>
<dbReference type="InterPro" id="IPR039425">
    <property type="entry name" value="RNA_pol_sigma-70-like"/>
</dbReference>
<dbReference type="PROSITE" id="PS01063">
    <property type="entry name" value="SIGMA70_ECF"/>
    <property type="match status" value="1"/>
</dbReference>
<dbReference type="RefSeq" id="WP_377555270.1">
    <property type="nucleotide sequence ID" value="NZ_JBHUHQ010000009.1"/>
</dbReference>
<dbReference type="InterPro" id="IPR000838">
    <property type="entry name" value="RNA_pol_sigma70_ECF_CS"/>
</dbReference>
<dbReference type="EMBL" id="JBHUHQ010000009">
    <property type="protein sequence ID" value="MFD2043544.1"/>
    <property type="molecule type" value="Genomic_DNA"/>
</dbReference>
<keyword evidence="4 6" id="KW-0238">DNA-binding</keyword>
<dbReference type="PANTHER" id="PTHR43133:SF51">
    <property type="entry name" value="RNA POLYMERASE SIGMA FACTOR"/>
    <property type="match status" value="1"/>
</dbReference>
<dbReference type="Pfam" id="PF04542">
    <property type="entry name" value="Sigma70_r2"/>
    <property type="match status" value="1"/>
</dbReference>
<dbReference type="Gene3D" id="1.10.1740.10">
    <property type="match status" value="1"/>
</dbReference>
<reference evidence="10" key="1">
    <citation type="journal article" date="2019" name="Int. J. Syst. Evol. Microbiol.">
        <title>The Global Catalogue of Microorganisms (GCM) 10K type strain sequencing project: providing services to taxonomists for standard genome sequencing and annotation.</title>
        <authorList>
            <consortium name="The Broad Institute Genomics Platform"/>
            <consortium name="The Broad Institute Genome Sequencing Center for Infectious Disease"/>
            <person name="Wu L."/>
            <person name="Ma J."/>
        </authorList>
    </citation>
    <scope>NUCLEOTIDE SEQUENCE [LARGE SCALE GENOMIC DNA]</scope>
    <source>
        <strain evidence="10">R28</strain>
    </source>
</reference>
<dbReference type="InterPro" id="IPR013325">
    <property type="entry name" value="RNA_pol_sigma_r2"/>
</dbReference>
<dbReference type="InterPro" id="IPR036388">
    <property type="entry name" value="WH-like_DNA-bd_sf"/>
</dbReference>
<sequence>MQIIKDKKENSELVERARAGDQDAFSELVRIHRAKVLGWASSITNDAFMAEDIVQDALIRAFLKLGTLMDTKKFLPWLQQIVRNQAYTKLRRGGQYGKEKPFSGFESDPYFENGQTGQMDWGDIDRILFFLSNTAQEKAEKNDPSEHIMRMEILQSIQALLHCLSKREREIFEAHFFGEIPPSEIAALFGITTANVYNTLSRSRSKVQKERIRVSLKEYVRNRSERGLSKRKILKTPPIL</sequence>
<dbReference type="Pfam" id="PF08281">
    <property type="entry name" value="Sigma70_r4_2"/>
    <property type="match status" value="1"/>
</dbReference>
<comment type="similarity">
    <text evidence="1 6">Belongs to the sigma-70 factor family. ECF subfamily.</text>
</comment>
<evidence type="ECO:0000256" key="1">
    <source>
        <dbReference type="ARBA" id="ARBA00010641"/>
    </source>
</evidence>
<keyword evidence="3 6" id="KW-0731">Sigma factor</keyword>
<keyword evidence="2 6" id="KW-0805">Transcription regulation</keyword>
<evidence type="ECO:0000256" key="5">
    <source>
        <dbReference type="ARBA" id="ARBA00023163"/>
    </source>
</evidence>
<evidence type="ECO:0000256" key="6">
    <source>
        <dbReference type="RuleBase" id="RU000716"/>
    </source>
</evidence>
<evidence type="ECO:0000256" key="4">
    <source>
        <dbReference type="ARBA" id="ARBA00023125"/>
    </source>
</evidence>
<dbReference type="InterPro" id="IPR007627">
    <property type="entry name" value="RNA_pol_sigma70_r2"/>
</dbReference>
<evidence type="ECO:0000259" key="7">
    <source>
        <dbReference type="Pfam" id="PF04542"/>
    </source>
</evidence>
<dbReference type="InterPro" id="IPR013324">
    <property type="entry name" value="RNA_pol_sigma_r3/r4-like"/>
</dbReference>
<dbReference type="NCBIfam" id="TIGR02937">
    <property type="entry name" value="sigma70-ECF"/>
    <property type="match status" value="1"/>
</dbReference>
<evidence type="ECO:0000256" key="2">
    <source>
        <dbReference type="ARBA" id="ARBA00023015"/>
    </source>
</evidence>
<protein>
    <recommendedName>
        <fullName evidence="6">RNA polymerase sigma factor</fullName>
    </recommendedName>
</protein>
<gene>
    <name evidence="9" type="ORF">ACFSJF_04550</name>
</gene>